<comment type="similarity">
    <text evidence="2 7">Belongs to the peptidase S41B family.</text>
</comment>
<gene>
    <name evidence="12" type="primary">tri1</name>
    <name evidence="12" type="ORF">NSE01_34660</name>
</gene>
<dbReference type="InterPro" id="IPR036034">
    <property type="entry name" value="PDZ_sf"/>
</dbReference>
<evidence type="ECO:0000256" key="3">
    <source>
        <dbReference type="ARBA" id="ARBA00022490"/>
    </source>
</evidence>
<comment type="caution">
    <text evidence="12">The sequence shown here is derived from an EMBL/GenBank/DDBJ whole genome shotgun (WGS) entry which is preliminary data.</text>
</comment>
<dbReference type="SUPFAM" id="SSF52096">
    <property type="entry name" value="ClpP/crotonase"/>
    <property type="match status" value="1"/>
</dbReference>
<dbReference type="Pfam" id="PF26549">
    <property type="entry name" value="Tricorn_N"/>
    <property type="match status" value="1"/>
</dbReference>
<dbReference type="PIRSF" id="PIRSF036421">
    <property type="entry name" value="Tricorn_protease"/>
    <property type="match status" value="1"/>
</dbReference>
<evidence type="ECO:0000256" key="7">
    <source>
        <dbReference type="PIRNR" id="PIRNR036421"/>
    </source>
</evidence>
<keyword evidence="3 7" id="KW-0963">Cytoplasm</keyword>
<dbReference type="InterPro" id="IPR028204">
    <property type="entry name" value="Tricorn_C1"/>
</dbReference>
<evidence type="ECO:0000313" key="13">
    <source>
        <dbReference type="Proteomes" id="UP000321464"/>
    </source>
</evidence>
<dbReference type="AlphaFoldDB" id="A0A512APK5"/>
<feature type="active site" description="Charge relay system" evidence="8">
    <location>
        <position position="1050"/>
    </location>
</feature>
<dbReference type="Proteomes" id="UP000321464">
    <property type="component" value="Unassembled WGS sequence"/>
</dbReference>
<sequence>MRRTLLATTALLAAIVGAPAAQGREPPRLLQHPSLSATEIAFDYAGAIWSVPRSGGTAHVLVTGQGDNSRSVFSPDGSMIAFTGRFDGNRDVYVVPAAGGVPRRLTWHPGADVALGWSADGKSILFRSSRETVRDLQRVYLVPVGGGDPSPVPLTSVDEGSLSADGSRIAYTPFDQWQPAWKQYRGGQTDRIWIADLKDSSVVKIPRENSNDRNPMFVGDDVYFLSDREGPRTLYRYGMKSGTVSQVIRNDRGFDMASAAAGPGGIVIDHFGKIEIYDLATGAVSRPAITIGAEAPSLRPHIKDLDAGDIAAAALTPSGKRMVVEAHGEIISVPADKGDARNLTQTPGIAERDPAASPDGKSVAYFSDESGEYALHIRAADGTGAVRKIDLGTPGSYFYAPLWSPDSKRIVFHDKRLNLWLVDLTAAAPKPAKIATDRYDSPEFNFDPAWSPDSRYIAYSVQGTNHLHTVMIHTVATGTAQALTDGMSDAVSPRFDANGEALYFIANTSRGLGAGWLDMSSLGRASDGAVYAAVLRKDGAAPTAPQSDEEAAADAKTGDKPAKAAEGKGSKDSNAAAGPKPVQIDFAGLDQRIVALDLPVAHYVGLFAAEAGTLLAVTAPVVATDHDLIDESDAPTPVAVVRYDTKARKSATLVDGADAGSLAISADGKKLLFAKRGQRFLASTGAPSDGDKPAAVKFAASISVDPMAEWRQMYREVWRIERDFLYDPKAHGLDLAKAEKLYEPFLAGLGSRSELNVLFEEMTGHIGVGHTFVNGGEGPKQGAVSTGLLGADFEQVGGHYRFRTVLKGESWNPGLQAPLAQPGAEVKAGEYLLAINGRPVDPANEVYKGFEGLAGKQTVLTVGPNADGTGSRDVKVVPIARDIPLRLHSWMEGNRKLVDKLSGGKLGYVYLPDTGGGGFVNFNRYYFAQVGKQGMIIDERFNHGGDIADYIVDQLKRTPQMVNSTREGEPMVEPAQAIFGPKVMLINEMSGSGGDALPWLFRKAGVGTLVGTRTWGGLVGIGGYPSLMDGGMVTAPRWAIYGTGGQWEVENIGIPPDLEVVQDPAQMRLGRDPQLEAGVRIALDALAKSPPPTFVQPAAPDKKPVLPDSVD</sequence>
<name>A0A512APK5_9SPHN</name>
<evidence type="ECO:0000259" key="11">
    <source>
        <dbReference type="SMART" id="SM00245"/>
    </source>
</evidence>
<dbReference type="EMBL" id="BJYR01000024">
    <property type="protein sequence ID" value="GEO01634.1"/>
    <property type="molecule type" value="Genomic_DNA"/>
</dbReference>
<dbReference type="InterPro" id="IPR012393">
    <property type="entry name" value="Tricorn_protease"/>
</dbReference>
<keyword evidence="13" id="KW-1185">Reference proteome</keyword>
<keyword evidence="4 7" id="KW-0645">Protease</keyword>
<dbReference type="Pfam" id="PF26550">
    <property type="entry name" value="Tricorn_2nd"/>
    <property type="match status" value="1"/>
</dbReference>
<keyword evidence="10" id="KW-0732">Signal</keyword>
<proteinExistence type="inferred from homology"/>
<dbReference type="Gene3D" id="3.30.750.44">
    <property type="match status" value="1"/>
</dbReference>
<organism evidence="12 13">
    <name type="scientific">Novosphingobium sediminis</name>
    <dbReference type="NCBI Taxonomy" id="707214"/>
    <lineage>
        <taxon>Bacteria</taxon>
        <taxon>Pseudomonadati</taxon>
        <taxon>Pseudomonadota</taxon>
        <taxon>Alphaproteobacteria</taxon>
        <taxon>Sphingomonadales</taxon>
        <taxon>Sphingomonadaceae</taxon>
        <taxon>Novosphingobium</taxon>
    </lineage>
</organism>
<dbReference type="InterPro" id="IPR029414">
    <property type="entry name" value="Tricorn_PDZ"/>
</dbReference>
<feature type="region of interest" description="Disordered" evidence="9">
    <location>
        <begin position="1089"/>
        <end position="1111"/>
    </location>
</feature>
<dbReference type="Pfam" id="PF14685">
    <property type="entry name" value="PDZ_Tricorn"/>
    <property type="match status" value="1"/>
</dbReference>
<evidence type="ECO:0000313" key="12">
    <source>
        <dbReference type="EMBL" id="GEO01634.1"/>
    </source>
</evidence>
<dbReference type="Gene3D" id="3.90.226.10">
    <property type="entry name" value="2-enoyl-CoA Hydratase, Chain A, domain 1"/>
    <property type="match status" value="1"/>
</dbReference>
<dbReference type="GO" id="GO:0008236">
    <property type="term" value="F:serine-type peptidase activity"/>
    <property type="evidence" value="ECO:0007669"/>
    <property type="project" value="UniProtKB-UniRule"/>
</dbReference>
<feature type="compositionally biased region" description="Basic and acidic residues" evidence="9">
    <location>
        <begin position="556"/>
        <end position="571"/>
    </location>
</feature>
<feature type="signal peptide" evidence="10">
    <location>
        <begin position="1"/>
        <end position="20"/>
    </location>
</feature>
<comment type="subcellular location">
    <subcellularLocation>
        <location evidence="1 7">Cytoplasm</location>
    </subcellularLocation>
</comment>
<evidence type="ECO:0000256" key="4">
    <source>
        <dbReference type="ARBA" id="ARBA00022670"/>
    </source>
</evidence>
<reference evidence="12 13" key="1">
    <citation type="submission" date="2019-07" db="EMBL/GenBank/DDBJ databases">
        <title>Whole genome shotgun sequence of Novosphingobium sediminis NBRC 106119.</title>
        <authorList>
            <person name="Hosoyama A."/>
            <person name="Uohara A."/>
            <person name="Ohji S."/>
            <person name="Ichikawa N."/>
        </authorList>
    </citation>
    <scope>NUCLEOTIDE SEQUENCE [LARGE SCALE GENOMIC DNA]</scope>
    <source>
        <strain evidence="12 13">NBRC 106119</strain>
    </source>
</reference>
<dbReference type="PANTHER" id="PTHR43253">
    <property type="entry name" value="TRICORN PROTEASE HOMOLOG 2-RELATED"/>
    <property type="match status" value="1"/>
</dbReference>
<dbReference type="InterPro" id="IPR029045">
    <property type="entry name" value="ClpP/crotonase-like_dom_sf"/>
</dbReference>
<dbReference type="RefSeq" id="WP_147160941.1">
    <property type="nucleotide sequence ID" value="NZ_BJYR01000024.1"/>
</dbReference>
<comment type="function">
    <text evidence="7">Degrades oligopeptides.</text>
</comment>
<feature type="chain" id="PRO_5022117856" description="Tricorn protease homolog" evidence="10">
    <location>
        <begin position="21"/>
        <end position="1111"/>
    </location>
</feature>
<evidence type="ECO:0000256" key="5">
    <source>
        <dbReference type="ARBA" id="ARBA00022801"/>
    </source>
</evidence>
<evidence type="ECO:0000256" key="9">
    <source>
        <dbReference type="SAM" id="MobiDB-lite"/>
    </source>
</evidence>
<dbReference type="PANTHER" id="PTHR43253:SF1">
    <property type="entry name" value="TRICORN PROTEASE HOMOLOG 2-RELATED"/>
    <property type="match status" value="1"/>
</dbReference>
<evidence type="ECO:0000256" key="2">
    <source>
        <dbReference type="ARBA" id="ARBA00008524"/>
    </source>
</evidence>
<feature type="region of interest" description="Disordered" evidence="9">
    <location>
        <begin position="540"/>
        <end position="577"/>
    </location>
</feature>
<dbReference type="GO" id="GO:0005737">
    <property type="term" value="C:cytoplasm"/>
    <property type="evidence" value="ECO:0007669"/>
    <property type="project" value="UniProtKB-SubCell"/>
</dbReference>
<dbReference type="SMART" id="SM00245">
    <property type="entry name" value="TSPc"/>
    <property type="match status" value="1"/>
</dbReference>
<feature type="domain" description="Tail specific protease" evidence="11">
    <location>
        <begin position="869"/>
        <end position="1061"/>
    </location>
</feature>
<evidence type="ECO:0000256" key="8">
    <source>
        <dbReference type="PIRSR" id="PIRSR036421-1"/>
    </source>
</evidence>
<feature type="active site" description="Nucleophile" evidence="8">
    <location>
        <position position="992"/>
    </location>
</feature>
<protein>
    <recommendedName>
        <fullName evidence="7">Tricorn protease homolog</fullName>
        <ecNumber evidence="7">3.4.21.-</ecNumber>
    </recommendedName>
</protein>
<dbReference type="Gene3D" id="2.30.42.10">
    <property type="match status" value="1"/>
</dbReference>
<dbReference type="InterPro" id="IPR015943">
    <property type="entry name" value="WD40/YVTN_repeat-like_dom_sf"/>
</dbReference>
<keyword evidence="5 7" id="KW-0378">Hydrolase</keyword>
<dbReference type="SUPFAM" id="SSF50156">
    <property type="entry name" value="PDZ domain-like"/>
    <property type="match status" value="1"/>
</dbReference>
<dbReference type="SUPFAM" id="SSF69304">
    <property type="entry name" value="Tricorn protease N-terminal domain"/>
    <property type="match status" value="2"/>
</dbReference>
<dbReference type="Pfam" id="PF03572">
    <property type="entry name" value="Peptidase_S41"/>
    <property type="match status" value="1"/>
</dbReference>
<dbReference type="CDD" id="cd07562">
    <property type="entry name" value="Peptidase_S41_TRI"/>
    <property type="match status" value="1"/>
</dbReference>
<dbReference type="InterPro" id="IPR005151">
    <property type="entry name" value="Tail-specific_protease"/>
</dbReference>
<dbReference type="Gene3D" id="2.130.10.10">
    <property type="entry name" value="YVTN repeat-like/Quinoprotein amine dehydrogenase"/>
    <property type="match status" value="1"/>
</dbReference>
<evidence type="ECO:0000256" key="1">
    <source>
        <dbReference type="ARBA" id="ARBA00004496"/>
    </source>
</evidence>
<dbReference type="EC" id="3.4.21.-" evidence="7"/>
<dbReference type="Pfam" id="PF14684">
    <property type="entry name" value="Tricorn_C1"/>
    <property type="match status" value="1"/>
</dbReference>
<accession>A0A512APK5</accession>
<dbReference type="GO" id="GO:0006508">
    <property type="term" value="P:proteolysis"/>
    <property type="evidence" value="ECO:0007669"/>
    <property type="project" value="UniProtKB-UniRule"/>
</dbReference>
<keyword evidence="6 7" id="KW-0720">Serine protease</keyword>
<dbReference type="OrthoDB" id="9758793at2"/>
<feature type="active site" description="Charge relay system" evidence="8">
    <location>
        <position position="770"/>
    </location>
</feature>
<evidence type="ECO:0000256" key="10">
    <source>
        <dbReference type="SAM" id="SignalP"/>
    </source>
</evidence>
<dbReference type="Gene3D" id="2.120.10.60">
    <property type="entry name" value="Tricorn protease N-terminal domain"/>
    <property type="match status" value="1"/>
</dbReference>
<evidence type="ECO:0000256" key="6">
    <source>
        <dbReference type="ARBA" id="ARBA00022825"/>
    </source>
</evidence>